<feature type="domain" description="Response regulatory" evidence="6">
    <location>
        <begin position="3"/>
        <end position="120"/>
    </location>
</feature>
<evidence type="ECO:0000256" key="2">
    <source>
        <dbReference type="ARBA" id="ARBA00023125"/>
    </source>
</evidence>
<accession>A0ABW0LTW7</accession>
<evidence type="ECO:0000256" key="4">
    <source>
        <dbReference type="PROSITE-ProRule" id="PRU00169"/>
    </source>
</evidence>
<keyword evidence="2" id="KW-0238">DNA-binding</keyword>
<name>A0ABW0LTW7_9BACL</name>
<evidence type="ECO:0000256" key="3">
    <source>
        <dbReference type="ARBA" id="ARBA00023163"/>
    </source>
</evidence>
<dbReference type="CDD" id="cd17536">
    <property type="entry name" value="REC_YesN-like"/>
    <property type="match status" value="1"/>
</dbReference>
<dbReference type="Gene3D" id="1.10.10.60">
    <property type="entry name" value="Homeodomain-like"/>
    <property type="match status" value="2"/>
</dbReference>
<comment type="caution">
    <text evidence="7">The sequence shown here is derived from an EMBL/GenBank/DDBJ whole genome shotgun (WGS) entry which is preliminary data.</text>
</comment>
<dbReference type="SUPFAM" id="SSF46689">
    <property type="entry name" value="Homeodomain-like"/>
    <property type="match status" value="1"/>
</dbReference>
<dbReference type="Proteomes" id="UP001596105">
    <property type="component" value="Unassembled WGS sequence"/>
</dbReference>
<keyword evidence="4" id="KW-0597">Phosphoprotein</keyword>
<dbReference type="PANTHER" id="PTHR43280">
    <property type="entry name" value="ARAC-FAMILY TRANSCRIPTIONAL REGULATOR"/>
    <property type="match status" value="1"/>
</dbReference>
<dbReference type="InterPro" id="IPR018060">
    <property type="entry name" value="HTH_AraC"/>
</dbReference>
<dbReference type="PANTHER" id="PTHR43280:SF28">
    <property type="entry name" value="HTH-TYPE TRANSCRIPTIONAL ACTIVATOR RHAS"/>
    <property type="match status" value="1"/>
</dbReference>
<dbReference type="RefSeq" id="WP_209746587.1">
    <property type="nucleotide sequence ID" value="NZ_JBHSMH010000007.1"/>
</dbReference>
<protein>
    <submittedName>
        <fullName evidence="7">Response regulator</fullName>
    </submittedName>
</protein>
<dbReference type="InterPro" id="IPR001789">
    <property type="entry name" value="Sig_transdc_resp-reg_receiver"/>
</dbReference>
<evidence type="ECO:0000259" key="6">
    <source>
        <dbReference type="PROSITE" id="PS50110"/>
    </source>
</evidence>
<sequence>MCRMLIVDDEVITREGITENLNLEELGVSAVAYADDGVNGLFKAREWRPDIVLADVRMPRMNGIDMAIGIQELFPDCAIIFMSGYSDKHYLKAAIQLKAVSYVEKPIIIQELEEAVRSAVDLCREVKARRRNEANRLTALRKALCLSMTRPKEPVQLREQAQAADVPLDDASHLVTVLLKVSDRAGDPKPEEWEERLSQHVQCCSEANGFHYLLAQKDDLYTVIHLYQDRSYAYRLQPATLRRFCDCLSVSLSGQTRFALAVGRPVEGIASAYDSYQSAVVVLQQAFYRGYDCVLLDEGLAENGKPYPLDQPILKEWTSLLEARDWIEAERFLNALSQALAQRQSNLVTSVKQFYALMALALNNLAKSRGVDPSHAGQDGNLLFWELLSSMETLQEVNEFLQHQLMDARLALEDTRSPGNFVEEVVRYIKQHYADEDLSVAMLAERVHLAPAYLSFLFKEKKEENLNTFITRTRIEKASELLQNRSLSVAEIAGMVGIRDGNYFTKLFRKITGDTPKEYRMRFRS</sequence>
<evidence type="ECO:0000256" key="1">
    <source>
        <dbReference type="ARBA" id="ARBA00023015"/>
    </source>
</evidence>
<gene>
    <name evidence="7" type="ORF">ACFPPD_05515</name>
</gene>
<evidence type="ECO:0000313" key="8">
    <source>
        <dbReference type="Proteomes" id="UP001596105"/>
    </source>
</evidence>
<evidence type="ECO:0000259" key="5">
    <source>
        <dbReference type="PROSITE" id="PS01124"/>
    </source>
</evidence>
<dbReference type="InterPro" id="IPR041522">
    <property type="entry name" value="CdaR_GGDEF"/>
</dbReference>
<dbReference type="EMBL" id="JBHSMH010000007">
    <property type="protein sequence ID" value="MFC5468171.1"/>
    <property type="molecule type" value="Genomic_DNA"/>
</dbReference>
<proteinExistence type="predicted"/>
<dbReference type="SMART" id="SM00448">
    <property type="entry name" value="REC"/>
    <property type="match status" value="1"/>
</dbReference>
<dbReference type="InterPro" id="IPR011006">
    <property type="entry name" value="CheY-like_superfamily"/>
</dbReference>
<dbReference type="SUPFAM" id="SSF52172">
    <property type="entry name" value="CheY-like"/>
    <property type="match status" value="1"/>
</dbReference>
<dbReference type="SMART" id="SM00342">
    <property type="entry name" value="HTH_ARAC"/>
    <property type="match status" value="1"/>
</dbReference>
<dbReference type="InterPro" id="IPR009057">
    <property type="entry name" value="Homeodomain-like_sf"/>
</dbReference>
<keyword evidence="8" id="KW-1185">Reference proteome</keyword>
<dbReference type="Gene3D" id="3.40.50.2300">
    <property type="match status" value="1"/>
</dbReference>
<feature type="modified residue" description="4-aspartylphosphate" evidence="4">
    <location>
        <position position="55"/>
    </location>
</feature>
<keyword evidence="3" id="KW-0804">Transcription</keyword>
<dbReference type="Pfam" id="PF12833">
    <property type="entry name" value="HTH_18"/>
    <property type="match status" value="1"/>
</dbReference>
<feature type="domain" description="HTH araC/xylS-type" evidence="5">
    <location>
        <begin position="423"/>
        <end position="522"/>
    </location>
</feature>
<reference evidence="8" key="1">
    <citation type="journal article" date="2019" name="Int. J. Syst. Evol. Microbiol.">
        <title>The Global Catalogue of Microorganisms (GCM) 10K type strain sequencing project: providing services to taxonomists for standard genome sequencing and annotation.</title>
        <authorList>
            <consortium name="The Broad Institute Genomics Platform"/>
            <consortium name="The Broad Institute Genome Sequencing Center for Infectious Disease"/>
            <person name="Wu L."/>
            <person name="Ma J."/>
        </authorList>
    </citation>
    <scope>NUCLEOTIDE SEQUENCE [LARGE SCALE GENOMIC DNA]</scope>
    <source>
        <strain evidence="8">CCUG 57113</strain>
    </source>
</reference>
<dbReference type="Pfam" id="PF17853">
    <property type="entry name" value="GGDEF_2"/>
    <property type="match status" value="1"/>
</dbReference>
<organism evidence="7 8">
    <name type="scientific">Cohnella suwonensis</name>
    <dbReference type="NCBI Taxonomy" id="696072"/>
    <lineage>
        <taxon>Bacteria</taxon>
        <taxon>Bacillati</taxon>
        <taxon>Bacillota</taxon>
        <taxon>Bacilli</taxon>
        <taxon>Bacillales</taxon>
        <taxon>Paenibacillaceae</taxon>
        <taxon>Cohnella</taxon>
    </lineage>
</organism>
<dbReference type="PROSITE" id="PS01124">
    <property type="entry name" value="HTH_ARAC_FAMILY_2"/>
    <property type="match status" value="1"/>
</dbReference>
<dbReference type="Pfam" id="PF00072">
    <property type="entry name" value="Response_reg"/>
    <property type="match status" value="1"/>
</dbReference>
<keyword evidence="1" id="KW-0805">Transcription regulation</keyword>
<evidence type="ECO:0000313" key="7">
    <source>
        <dbReference type="EMBL" id="MFC5468171.1"/>
    </source>
</evidence>
<dbReference type="PROSITE" id="PS50110">
    <property type="entry name" value="RESPONSE_REGULATORY"/>
    <property type="match status" value="1"/>
</dbReference>